<sequence length="561" mass="60854">MKKAILALTWAIALIIIGCQEEEPTLDLIVVPSNLSVSTQVSTDGSGIVVFTASADNAISYTFKFSDGDVQVSPNGTVTKRFTLVGLNTYNYSVVAYGTGGVSSSASYQVAVESDFSDYEAMELLTGGELNDEGTVVSPSSKTWYLAAVEPGHLGVGATFAFLPDQFWYPAFYSANPFEKCDLEASSCFCDDELTFSLNATGNQLTYVQDNKGATFFNVGHQDVVGGPGAEDACFDFDTSGVSSVSLSPTTVDWSQVPDPAFSARGTVMNFTNDGFMGYYISTSTYEILNITATSMYVRAIDGNDPNLAWYLKFSTTPVSEQGDGGSEANFDTLVWSEEFNVDGAPDPSIWNYDLGTGDNGWGNNELQYYTDRPENIIQENGLLKITAKAESFNGSGYTSSRIQTYQNFEFQYGRVDARAKLPTGGGTWPAIWMLGADFETNSWPAAGEIDIMEHVGNNQDVIVGTTHDPLNFAGNSRSVTTTISGVSDDFHVYSVIWTETEITFLVDDVEYGTLSNDANRPFDKDFFLILNVAMGGNFGGAIDPSFVSSTLEVDYIRVYQ</sequence>
<dbReference type="EMBL" id="QXFJ01000017">
    <property type="protein sequence ID" value="RIV71518.1"/>
    <property type="molecule type" value="Genomic_DNA"/>
</dbReference>
<gene>
    <name evidence="3" type="ORF">D2U88_07070</name>
    <name evidence="4" type="ORF">FQ019_07015</name>
</gene>
<evidence type="ECO:0000313" key="5">
    <source>
        <dbReference type="Proteomes" id="UP000284189"/>
    </source>
</evidence>
<reference evidence="3 5" key="1">
    <citation type="submission" date="2018-08" db="EMBL/GenBank/DDBJ databases">
        <title>Proposal of Muricauda 72 sp.nov. and Muricauda NH166 sp.nov., isolated from seawater.</title>
        <authorList>
            <person name="Cheng H."/>
            <person name="Wu Y.-H."/>
            <person name="Guo L.-L."/>
            <person name="Xu X.-W."/>
        </authorList>
    </citation>
    <scope>NUCLEOTIDE SEQUENCE [LARGE SCALE GENOMIC DNA]</scope>
    <source>
        <strain evidence="3 5">NH166</strain>
    </source>
</reference>
<evidence type="ECO:0000313" key="4">
    <source>
        <dbReference type="EMBL" id="TXK03083.1"/>
    </source>
</evidence>
<dbReference type="SUPFAM" id="SSF49899">
    <property type="entry name" value="Concanavalin A-like lectins/glucanases"/>
    <property type="match status" value="1"/>
</dbReference>
<evidence type="ECO:0000313" key="3">
    <source>
        <dbReference type="EMBL" id="RIV71518.1"/>
    </source>
</evidence>
<dbReference type="PANTHER" id="PTHR10963:SF55">
    <property type="entry name" value="GLYCOSIDE HYDROLASE FAMILY 16 PROTEIN"/>
    <property type="match status" value="1"/>
</dbReference>
<dbReference type="CDD" id="cd08023">
    <property type="entry name" value="GH16_laminarinase_like"/>
    <property type="match status" value="1"/>
</dbReference>
<keyword evidence="6" id="KW-1185">Reference proteome</keyword>
<reference evidence="4 6" key="2">
    <citation type="submission" date="2019-07" db="EMBL/GenBank/DDBJ databases">
        <title>Draft genome of two Muricauda strains isolated from deep sea.</title>
        <authorList>
            <person name="Sun C."/>
        </authorList>
    </citation>
    <scope>NUCLEOTIDE SEQUENCE [LARGE SCALE GENOMIC DNA]</scope>
    <source>
        <strain evidence="4 6">NH166</strain>
    </source>
</reference>
<evidence type="ECO:0000259" key="2">
    <source>
        <dbReference type="PROSITE" id="PS51762"/>
    </source>
</evidence>
<dbReference type="CDD" id="cd00146">
    <property type="entry name" value="PKD"/>
    <property type="match status" value="1"/>
</dbReference>
<dbReference type="InterPro" id="IPR013320">
    <property type="entry name" value="ConA-like_dom_sf"/>
</dbReference>
<evidence type="ECO:0000313" key="6">
    <source>
        <dbReference type="Proteomes" id="UP000321528"/>
    </source>
</evidence>
<accession>A0A418N8L9</accession>
<dbReference type="PROSITE" id="PS51257">
    <property type="entry name" value="PROKAR_LIPOPROTEIN"/>
    <property type="match status" value="1"/>
</dbReference>
<dbReference type="EMBL" id="VNWL01000016">
    <property type="protein sequence ID" value="TXK03083.1"/>
    <property type="molecule type" value="Genomic_DNA"/>
</dbReference>
<dbReference type="Proteomes" id="UP000321528">
    <property type="component" value="Unassembled WGS sequence"/>
</dbReference>
<dbReference type="RefSeq" id="WP_119639673.1">
    <property type="nucleotide sequence ID" value="NZ_QXFJ01000017.1"/>
</dbReference>
<comment type="caution">
    <text evidence="3">The sequence shown here is derived from an EMBL/GenBank/DDBJ whole genome shotgun (WGS) entry which is preliminary data.</text>
</comment>
<dbReference type="Proteomes" id="UP000284189">
    <property type="component" value="Unassembled WGS sequence"/>
</dbReference>
<dbReference type="PROSITE" id="PS51762">
    <property type="entry name" value="GH16_2"/>
    <property type="match status" value="1"/>
</dbReference>
<dbReference type="AlphaFoldDB" id="A0A418N8L9"/>
<feature type="domain" description="GH16" evidence="2">
    <location>
        <begin position="252"/>
        <end position="561"/>
    </location>
</feature>
<dbReference type="GO" id="GO:0005975">
    <property type="term" value="P:carbohydrate metabolic process"/>
    <property type="evidence" value="ECO:0007669"/>
    <property type="project" value="InterPro"/>
</dbReference>
<dbReference type="Gene3D" id="2.60.120.200">
    <property type="match status" value="1"/>
</dbReference>
<proteinExistence type="inferred from homology"/>
<dbReference type="PANTHER" id="PTHR10963">
    <property type="entry name" value="GLYCOSYL HYDROLASE-RELATED"/>
    <property type="match status" value="1"/>
</dbReference>
<protein>
    <submittedName>
        <fullName evidence="4">Family 16 glycosylhydrolase</fullName>
    </submittedName>
</protein>
<dbReference type="Pfam" id="PF00722">
    <property type="entry name" value="Glyco_hydro_16"/>
    <property type="match status" value="1"/>
</dbReference>
<evidence type="ECO:0000256" key="1">
    <source>
        <dbReference type="ARBA" id="ARBA00006865"/>
    </source>
</evidence>
<dbReference type="InterPro" id="IPR050546">
    <property type="entry name" value="Glycosyl_Hydrlase_16"/>
</dbReference>
<dbReference type="OrthoDB" id="9809583at2"/>
<organism evidence="3 5">
    <name type="scientific">Flagellimonas aequoris</name>
    <dbReference type="NCBI Taxonomy" id="2306997"/>
    <lineage>
        <taxon>Bacteria</taxon>
        <taxon>Pseudomonadati</taxon>
        <taxon>Bacteroidota</taxon>
        <taxon>Flavobacteriia</taxon>
        <taxon>Flavobacteriales</taxon>
        <taxon>Flavobacteriaceae</taxon>
        <taxon>Flagellimonas</taxon>
    </lineage>
</organism>
<comment type="similarity">
    <text evidence="1">Belongs to the glycosyl hydrolase 16 family.</text>
</comment>
<dbReference type="InterPro" id="IPR000757">
    <property type="entry name" value="Beta-glucanase-like"/>
</dbReference>
<name>A0A418N8L9_9FLAO</name>
<dbReference type="GO" id="GO:0004553">
    <property type="term" value="F:hydrolase activity, hydrolyzing O-glycosyl compounds"/>
    <property type="evidence" value="ECO:0007669"/>
    <property type="project" value="InterPro"/>
</dbReference>